<feature type="non-terminal residue" evidence="1">
    <location>
        <position position="44"/>
    </location>
</feature>
<accession>A0A0F9T4J9</accession>
<name>A0A0F9T4J9_9ZZZZ</name>
<organism evidence="1">
    <name type="scientific">marine sediment metagenome</name>
    <dbReference type="NCBI Taxonomy" id="412755"/>
    <lineage>
        <taxon>unclassified sequences</taxon>
        <taxon>metagenomes</taxon>
        <taxon>ecological metagenomes</taxon>
    </lineage>
</organism>
<protein>
    <submittedName>
        <fullName evidence="1">Uncharacterized protein</fullName>
    </submittedName>
</protein>
<dbReference type="EMBL" id="LAZR01001478">
    <property type="protein sequence ID" value="KKN43961.1"/>
    <property type="molecule type" value="Genomic_DNA"/>
</dbReference>
<comment type="caution">
    <text evidence="1">The sequence shown here is derived from an EMBL/GenBank/DDBJ whole genome shotgun (WGS) entry which is preliminary data.</text>
</comment>
<proteinExistence type="predicted"/>
<dbReference type="AlphaFoldDB" id="A0A0F9T4J9"/>
<dbReference type="SUPFAM" id="SSF53474">
    <property type="entry name" value="alpha/beta-Hydrolases"/>
    <property type="match status" value="1"/>
</dbReference>
<evidence type="ECO:0000313" key="1">
    <source>
        <dbReference type="EMBL" id="KKN43961.1"/>
    </source>
</evidence>
<gene>
    <name evidence="1" type="ORF">LCGC14_0697750</name>
</gene>
<reference evidence="1" key="1">
    <citation type="journal article" date="2015" name="Nature">
        <title>Complex archaea that bridge the gap between prokaryotes and eukaryotes.</title>
        <authorList>
            <person name="Spang A."/>
            <person name="Saw J.H."/>
            <person name="Jorgensen S.L."/>
            <person name="Zaremba-Niedzwiedzka K."/>
            <person name="Martijn J."/>
            <person name="Lind A.E."/>
            <person name="van Eijk R."/>
            <person name="Schleper C."/>
            <person name="Guy L."/>
            <person name="Ettema T.J."/>
        </authorList>
    </citation>
    <scope>NUCLEOTIDE SEQUENCE</scope>
</reference>
<dbReference type="InterPro" id="IPR029058">
    <property type="entry name" value="AB_hydrolase_fold"/>
</dbReference>
<sequence>MPFFDNKNVKLYYEDVGEGEPIISNHGLSEDGNYWSDTGVTEEL</sequence>